<gene>
    <name evidence="2" type="ORF">NHX12_029998</name>
</gene>
<name>A0A9Q0E7A8_9TELE</name>
<dbReference type="Proteomes" id="UP001148018">
    <property type="component" value="Unassembled WGS sequence"/>
</dbReference>
<feature type="compositionally biased region" description="Gly residues" evidence="1">
    <location>
        <begin position="85"/>
        <end position="94"/>
    </location>
</feature>
<evidence type="ECO:0000313" key="2">
    <source>
        <dbReference type="EMBL" id="KAJ3602239.1"/>
    </source>
</evidence>
<evidence type="ECO:0000256" key="1">
    <source>
        <dbReference type="SAM" id="MobiDB-lite"/>
    </source>
</evidence>
<protein>
    <submittedName>
        <fullName evidence="2">Uncharacterized protein</fullName>
    </submittedName>
</protein>
<organism evidence="2 3">
    <name type="scientific">Muraenolepis orangiensis</name>
    <name type="common">Patagonian moray cod</name>
    <dbReference type="NCBI Taxonomy" id="630683"/>
    <lineage>
        <taxon>Eukaryota</taxon>
        <taxon>Metazoa</taxon>
        <taxon>Chordata</taxon>
        <taxon>Craniata</taxon>
        <taxon>Vertebrata</taxon>
        <taxon>Euteleostomi</taxon>
        <taxon>Actinopterygii</taxon>
        <taxon>Neopterygii</taxon>
        <taxon>Teleostei</taxon>
        <taxon>Neoteleostei</taxon>
        <taxon>Acanthomorphata</taxon>
        <taxon>Zeiogadaria</taxon>
        <taxon>Gadariae</taxon>
        <taxon>Gadiformes</taxon>
        <taxon>Muraenolepidoidei</taxon>
        <taxon>Muraenolepididae</taxon>
        <taxon>Muraenolepis</taxon>
    </lineage>
</organism>
<dbReference type="AlphaFoldDB" id="A0A9Q0E7A8"/>
<dbReference type="EMBL" id="JANIIK010000046">
    <property type="protein sequence ID" value="KAJ3602239.1"/>
    <property type="molecule type" value="Genomic_DNA"/>
</dbReference>
<keyword evidence="3" id="KW-1185">Reference proteome</keyword>
<accession>A0A9Q0E7A8</accession>
<sequence length="104" mass="11132">MVCQKCSSIKRNLKLTSKTCNSAALRDAKPEAEPDRKCLGIGAVLTTVPADYRPLRLGSRKPGLIPPPEETNSSWSLLLATRHAWGGGGGGVDDGGSTRERERD</sequence>
<evidence type="ECO:0000313" key="3">
    <source>
        <dbReference type="Proteomes" id="UP001148018"/>
    </source>
</evidence>
<feature type="region of interest" description="Disordered" evidence="1">
    <location>
        <begin position="83"/>
        <end position="104"/>
    </location>
</feature>
<proteinExistence type="predicted"/>
<comment type="caution">
    <text evidence="2">The sequence shown here is derived from an EMBL/GenBank/DDBJ whole genome shotgun (WGS) entry which is preliminary data.</text>
</comment>
<reference evidence="2" key="1">
    <citation type="submission" date="2022-07" db="EMBL/GenBank/DDBJ databases">
        <title>Chromosome-level genome of Muraenolepis orangiensis.</title>
        <authorList>
            <person name="Kim J."/>
        </authorList>
    </citation>
    <scope>NUCLEOTIDE SEQUENCE</scope>
    <source>
        <strain evidence="2">KU_S4_2022</strain>
        <tissue evidence="2">Muscle</tissue>
    </source>
</reference>